<comment type="similarity">
    <text evidence="4">Belongs to the L/F-transferase family.</text>
</comment>
<dbReference type="InterPro" id="IPR042221">
    <property type="entry name" value="Leu/Phe-tRNA_Trfase_N"/>
</dbReference>
<evidence type="ECO:0000256" key="4">
    <source>
        <dbReference type="HAMAP-Rule" id="MF_00688"/>
    </source>
</evidence>
<comment type="caution">
    <text evidence="5">The sequence shown here is derived from an EMBL/GenBank/DDBJ whole genome shotgun (WGS) entry which is preliminary data.</text>
</comment>
<name>A0ABU2HU99_9RHOB</name>
<protein>
    <recommendedName>
        <fullName evidence="4">Leucyl/phenylalanyl-tRNA--protein transferase</fullName>
        <ecNumber evidence="4">2.3.2.6</ecNumber>
    </recommendedName>
    <alternativeName>
        <fullName evidence="4">L/F-transferase</fullName>
    </alternativeName>
    <alternativeName>
        <fullName evidence="4">Leucyltransferase</fullName>
    </alternativeName>
    <alternativeName>
        <fullName evidence="4">Phenyalanyltransferase</fullName>
    </alternativeName>
</protein>
<dbReference type="PANTHER" id="PTHR30098">
    <property type="entry name" value="LEUCYL/PHENYLALANYL-TRNA--PROTEIN TRANSFERASE"/>
    <property type="match status" value="1"/>
</dbReference>
<evidence type="ECO:0000313" key="6">
    <source>
        <dbReference type="Proteomes" id="UP001269144"/>
    </source>
</evidence>
<dbReference type="Gene3D" id="3.30.70.3550">
    <property type="entry name" value="Leucyl/phenylalanyl-tRNA-protein transferase, N-terminal domain"/>
    <property type="match status" value="1"/>
</dbReference>
<reference evidence="6" key="1">
    <citation type="submission" date="2023-07" db="EMBL/GenBank/DDBJ databases">
        <title>Paracoccus sp. MBLB3053 whole genome sequence.</title>
        <authorList>
            <person name="Hwang C.Y."/>
            <person name="Cho E.-S."/>
            <person name="Seo M.-J."/>
        </authorList>
    </citation>
    <scope>NUCLEOTIDE SEQUENCE [LARGE SCALE GENOMIC DNA]</scope>
    <source>
        <strain evidence="6">MBLB3053</strain>
    </source>
</reference>
<gene>
    <name evidence="4 5" type="primary">aat</name>
    <name evidence="5" type="ORF">RGQ15_12145</name>
</gene>
<dbReference type="PANTHER" id="PTHR30098:SF2">
    <property type="entry name" value="LEUCYL_PHENYLALANYL-TRNA--PROTEIN TRANSFERASE"/>
    <property type="match status" value="1"/>
</dbReference>
<evidence type="ECO:0000313" key="5">
    <source>
        <dbReference type="EMBL" id="MDS9468317.1"/>
    </source>
</evidence>
<dbReference type="InterPro" id="IPR016181">
    <property type="entry name" value="Acyl_CoA_acyltransferase"/>
</dbReference>
<keyword evidence="2 4" id="KW-0808">Transferase</keyword>
<comment type="catalytic activity">
    <reaction evidence="4">
        <text>N-terminal L-lysyl-[protein] + L-leucyl-tRNA(Leu) = N-terminal L-leucyl-L-lysyl-[protein] + tRNA(Leu) + H(+)</text>
        <dbReference type="Rhea" id="RHEA:12340"/>
        <dbReference type="Rhea" id="RHEA-COMP:9613"/>
        <dbReference type="Rhea" id="RHEA-COMP:9622"/>
        <dbReference type="Rhea" id="RHEA-COMP:12670"/>
        <dbReference type="Rhea" id="RHEA-COMP:12671"/>
        <dbReference type="ChEBI" id="CHEBI:15378"/>
        <dbReference type="ChEBI" id="CHEBI:65249"/>
        <dbReference type="ChEBI" id="CHEBI:78442"/>
        <dbReference type="ChEBI" id="CHEBI:78494"/>
        <dbReference type="ChEBI" id="CHEBI:133043"/>
        <dbReference type="EC" id="2.3.2.6"/>
    </reaction>
</comment>
<evidence type="ECO:0000256" key="3">
    <source>
        <dbReference type="ARBA" id="ARBA00023315"/>
    </source>
</evidence>
<dbReference type="HAMAP" id="MF_00688">
    <property type="entry name" value="Leu_Phe_trans"/>
    <property type="match status" value="1"/>
</dbReference>
<comment type="catalytic activity">
    <reaction evidence="4">
        <text>N-terminal L-arginyl-[protein] + L-leucyl-tRNA(Leu) = N-terminal L-leucyl-L-arginyl-[protein] + tRNA(Leu) + H(+)</text>
        <dbReference type="Rhea" id="RHEA:50416"/>
        <dbReference type="Rhea" id="RHEA-COMP:9613"/>
        <dbReference type="Rhea" id="RHEA-COMP:9622"/>
        <dbReference type="Rhea" id="RHEA-COMP:12672"/>
        <dbReference type="Rhea" id="RHEA-COMP:12673"/>
        <dbReference type="ChEBI" id="CHEBI:15378"/>
        <dbReference type="ChEBI" id="CHEBI:64719"/>
        <dbReference type="ChEBI" id="CHEBI:78442"/>
        <dbReference type="ChEBI" id="CHEBI:78494"/>
        <dbReference type="ChEBI" id="CHEBI:133044"/>
        <dbReference type="EC" id="2.3.2.6"/>
    </reaction>
</comment>
<comment type="subcellular location">
    <subcellularLocation>
        <location evidence="4">Cytoplasm</location>
    </subcellularLocation>
</comment>
<dbReference type="Pfam" id="PF03588">
    <property type="entry name" value="Leu_Phe_trans"/>
    <property type="match status" value="1"/>
</dbReference>
<keyword evidence="1 4" id="KW-0963">Cytoplasm</keyword>
<dbReference type="GO" id="GO:0008914">
    <property type="term" value="F:leucyl-tRNA--protein transferase activity"/>
    <property type="evidence" value="ECO:0007669"/>
    <property type="project" value="UniProtKB-EC"/>
</dbReference>
<evidence type="ECO:0000256" key="1">
    <source>
        <dbReference type="ARBA" id="ARBA00022490"/>
    </source>
</evidence>
<comment type="function">
    <text evidence="4">Functions in the N-end rule pathway of protein degradation where it conjugates Leu, Phe and, less efficiently, Met from aminoacyl-tRNAs to the N-termini of proteins containing an N-terminal arginine or lysine.</text>
</comment>
<dbReference type="SUPFAM" id="SSF55729">
    <property type="entry name" value="Acyl-CoA N-acyltransferases (Nat)"/>
    <property type="match status" value="1"/>
</dbReference>
<dbReference type="InterPro" id="IPR042203">
    <property type="entry name" value="Leu/Phe-tRNA_Trfase_C"/>
</dbReference>
<dbReference type="EMBL" id="JAVQLW010000001">
    <property type="protein sequence ID" value="MDS9468317.1"/>
    <property type="molecule type" value="Genomic_DNA"/>
</dbReference>
<keyword evidence="3 4" id="KW-0012">Acyltransferase</keyword>
<organism evidence="5 6">
    <name type="scientific">Paracoccus aurantius</name>
    <dbReference type="NCBI Taxonomy" id="3073814"/>
    <lineage>
        <taxon>Bacteria</taxon>
        <taxon>Pseudomonadati</taxon>
        <taxon>Pseudomonadota</taxon>
        <taxon>Alphaproteobacteria</taxon>
        <taxon>Rhodobacterales</taxon>
        <taxon>Paracoccaceae</taxon>
        <taxon>Paracoccus</taxon>
    </lineage>
</organism>
<comment type="catalytic activity">
    <reaction evidence="4">
        <text>L-phenylalanyl-tRNA(Phe) + an N-terminal L-alpha-aminoacyl-[protein] = an N-terminal L-phenylalanyl-L-alpha-aminoacyl-[protein] + tRNA(Phe)</text>
        <dbReference type="Rhea" id="RHEA:43632"/>
        <dbReference type="Rhea" id="RHEA-COMP:9668"/>
        <dbReference type="Rhea" id="RHEA-COMP:9699"/>
        <dbReference type="Rhea" id="RHEA-COMP:10636"/>
        <dbReference type="Rhea" id="RHEA-COMP:10637"/>
        <dbReference type="ChEBI" id="CHEBI:78442"/>
        <dbReference type="ChEBI" id="CHEBI:78531"/>
        <dbReference type="ChEBI" id="CHEBI:78597"/>
        <dbReference type="ChEBI" id="CHEBI:83561"/>
        <dbReference type="EC" id="2.3.2.6"/>
    </reaction>
</comment>
<proteinExistence type="inferred from homology"/>
<dbReference type="EC" id="2.3.2.6" evidence="4"/>
<dbReference type="InterPro" id="IPR004616">
    <property type="entry name" value="Leu/Phe-tRNA_Trfase"/>
</dbReference>
<dbReference type="NCBIfam" id="TIGR00667">
    <property type="entry name" value="aat"/>
    <property type="match status" value="1"/>
</dbReference>
<accession>A0ABU2HU99</accession>
<keyword evidence="6" id="KW-1185">Reference proteome</keyword>
<evidence type="ECO:0000256" key="2">
    <source>
        <dbReference type="ARBA" id="ARBA00022679"/>
    </source>
</evidence>
<dbReference type="RefSeq" id="WP_311160504.1">
    <property type="nucleotide sequence ID" value="NZ_JAVQLW010000001.1"/>
</dbReference>
<sequence>MTGLTPERLLSAYAQGVFPMAESAGNAQLYWFDPPERGILPVGGVHVSRSMRRFLRQTGWRASINSDFMGVVLGCADRPETWINAPLLRLYEQLFQAGHAHSLGIYDGDRLIGGTYGISIGSAFFSESMFSRETNASKVALISLSSHLKRCGYTLWDTQYPTQHLKSLGGLAISRAEYRRRLGVAIRQKAEFTSQELPEFHVLLQDITQTS</sequence>
<dbReference type="Gene3D" id="3.40.630.70">
    <property type="entry name" value="Leucyl/phenylalanyl-tRNA-protein transferase, C-terminal domain"/>
    <property type="match status" value="1"/>
</dbReference>
<dbReference type="Proteomes" id="UP001269144">
    <property type="component" value="Unassembled WGS sequence"/>
</dbReference>